<dbReference type="OrthoDB" id="9801155at2"/>
<evidence type="ECO:0000313" key="4">
    <source>
        <dbReference type="EMBL" id="SFH65742.1"/>
    </source>
</evidence>
<dbReference type="Proteomes" id="UP000199377">
    <property type="component" value="Unassembled WGS sequence"/>
</dbReference>
<dbReference type="PRINTS" id="PR00385">
    <property type="entry name" value="P450"/>
</dbReference>
<evidence type="ECO:0008006" key="6">
    <source>
        <dbReference type="Google" id="ProtNLM"/>
    </source>
</evidence>
<dbReference type="GO" id="GO:0004497">
    <property type="term" value="F:monooxygenase activity"/>
    <property type="evidence" value="ECO:0007669"/>
    <property type="project" value="UniProtKB-KW"/>
</dbReference>
<dbReference type="PANTHER" id="PTHR46696">
    <property type="entry name" value="P450, PUTATIVE (EUROFUNG)-RELATED"/>
    <property type="match status" value="1"/>
</dbReference>
<organism evidence="4 5">
    <name type="scientific">Albimonas pacifica</name>
    <dbReference type="NCBI Taxonomy" id="1114924"/>
    <lineage>
        <taxon>Bacteria</taxon>
        <taxon>Pseudomonadati</taxon>
        <taxon>Pseudomonadota</taxon>
        <taxon>Alphaproteobacteria</taxon>
        <taxon>Rhodobacterales</taxon>
        <taxon>Paracoccaceae</taxon>
        <taxon>Albimonas</taxon>
    </lineage>
</organism>
<dbReference type="STRING" id="1114924.SAMN05216258_101340"/>
<dbReference type="InterPro" id="IPR001128">
    <property type="entry name" value="Cyt_P450"/>
</dbReference>
<dbReference type="RefSeq" id="WP_092857176.1">
    <property type="nucleotide sequence ID" value="NZ_FOQH01000001.1"/>
</dbReference>
<accession>A0A1I3BU06</accession>
<keyword evidence="2" id="KW-0503">Monooxygenase</keyword>
<protein>
    <recommendedName>
        <fullName evidence="6">Cytochrome P450</fullName>
    </recommendedName>
</protein>
<reference evidence="4 5" key="1">
    <citation type="submission" date="2016-10" db="EMBL/GenBank/DDBJ databases">
        <authorList>
            <person name="de Groot N.N."/>
        </authorList>
    </citation>
    <scope>NUCLEOTIDE SEQUENCE [LARGE SCALE GENOMIC DNA]</scope>
    <source>
        <strain evidence="4 5">CGMCC 1.11030</strain>
    </source>
</reference>
<name>A0A1I3BU06_9RHOB</name>
<feature type="region of interest" description="Disordered" evidence="3">
    <location>
        <begin position="1"/>
        <end position="22"/>
    </location>
</feature>
<dbReference type="Gene3D" id="1.10.630.10">
    <property type="entry name" value="Cytochrome P450"/>
    <property type="match status" value="1"/>
</dbReference>
<dbReference type="PRINTS" id="PR00359">
    <property type="entry name" value="BP450"/>
</dbReference>
<evidence type="ECO:0000256" key="1">
    <source>
        <dbReference type="ARBA" id="ARBA00010617"/>
    </source>
</evidence>
<keyword evidence="5" id="KW-1185">Reference proteome</keyword>
<dbReference type="GO" id="GO:0005506">
    <property type="term" value="F:iron ion binding"/>
    <property type="evidence" value="ECO:0007669"/>
    <property type="project" value="InterPro"/>
</dbReference>
<dbReference type="PANTHER" id="PTHR46696:SF1">
    <property type="entry name" value="CYTOCHROME P450 YJIB-RELATED"/>
    <property type="match status" value="1"/>
</dbReference>
<dbReference type="InterPro" id="IPR036396">
    <property type="entry name" value="Cyt_P450_sf"/>
</dbReference>
<dbReference type="InterPro" id="IPR017972">
    <property type="entry name" value="Cyt_P450_CS"/>
</dbReference>
<dbReference type="GO" id="GO:0020037">
    <property type="term" value="F:heme binding"/>
    <property type="evidence" value="ECO:0007669"/>
    <property type="project" value="InterPro"/>
</dbReference>
<keyword evidence="2" id="KW-0349">Heme</keyword>
<dbReference type="SUPFAM" id="SSF48264">
    <property type="entry name" value="Cytochrome P450"/>
    <property type="match status" value="1"/>
</dbReference>
<dbReference type="PROSITE" id="PS00086">
    <property type="entry name" value="CYTOCHROME_P450"/>
    <property type="match status" value="1"/>
</dbReference>
<keyword evidence="2" id="KW-0479">Metal-binding</keyword>
<proteinExistence type="inferred from homology"/>
<evidence type="ECO:0000256" key="2">
    <source>
        <dbReference type="RuleBase" id="RU000461"/>
    </source>
</evidence>
<dbReference type="AlphaFoldDB" id="A0A1I3BU06"/>
<evidence type="ECO:0000313" key="5">
    <source>
        <dbReference type="Proteomes" id="UP000199377"/>
    </source>
</evidence>
<dbReference type="GO" id="GO:0016705">
    <property type="term" value="F:oxidoreductase activity, acting on paired donors, with incorporation or reduction of molecular oxygen"/>
    <property type="evidence" value="ECO:0007669"/>
    <property type="project" value="InterPro"/>
</dbReference>
<sequence>MTQATAPTSGEGVERPSPVAIRDLPRFEKRPEGWSDHDFIAHWRAQGPAAVDRFGIVTLFGHDDLWRAVDPRFTRQVGIEAMQMQGRTEGAVYDFFDRSLLFANDARHRARRGPLARAFAHPLMNALRGEIAGQMRDLVRGLKGREVDFGAEVSGQLAARMIASVLGLPEADIPHFTQVVYGASRGLSFRSKEVLDEADVDMAELVAYAARLLDDRCARPREDFLTEFLAKVEGADLSEDEIRTQVATVVLGGADTTRMALASGFAQILSRPAQWAALKADPEGLKVSAAAECLRFDPVVGSIPRLAIEDFEIAGVAIPRGTYMAASLLGALRDPAVYARPEVFDIARDDHPKLHPVFGAGAHRCLGEALARAELEEALAVLAQEAPDAELVGAPPVLRGLGGTRGLPETRIRL</sequence>
<dbReference type="InterPro" id="IPR002397">
    <property type="entry name" value="Cyt_P450_B"/>
</dbReference>
<dbReference type="EMBL" id="FOQH01000001">
    <property type="protein sequence ID" value="SFH65742.1"/>
    <property type="molecule type" value="Genomic_DNA"/>
</dbReference>
<comment type="similarity">
    <text evidence="1 2">Belongs to the cytochrome P450 family.</text>
</comment>
<gene>
    <name evidence="4" type="ORF">SAMN05216258_101340</name>
</gene>
<keyword evidence="2" id="KW-0408">Iron</keyword>
<keyword evidence="2" id="KW-0560">Oxidoreductase</keyword>
<dbReference type="Pfam" id="PF00067">
    <property type="entry name" value="p450"/>
    <property type="match status" value="2"/>
</dbReference>
<evidence type="ECO:0000256" key="3">
    <source>
        <dbReference type="SAM" id="MobiDB-lite"/>
    </source>
</evidence>